<keyword evidence="2" id="KW-1185">Reference proteome</keyword>
<comment type="caution">
    <text evidence="1">The sequence shown here is derived from an EMBL/GenBank/DDBJ whole genome shotgun (WGS) entry which is preliminary data.</text>
</comment>
<dbReference type="Proteomes" id="UP000805193">
    <property type="component" value="Unassembled WGS sequence"/>
</dbReference>
<name>A0AC60PV99_IXOPE</name>
<gene>
    <name evidence="1" type="ORF">HPB47_027647</name>
</gene>
<evidence type="ECO:0000313" key="1">
    <source>
        <dbReference type="EMBL" id="KAG0425153.1"/>
    </source>
</evidence>
<evidence type="ECO:0000313" key="2">
    <source>
        <dbReference type="Proteomes" id="UP000805193"/>
    </source>
</evidence>
<proteinExistence type="predicted"/>
<accession>A0AC60PV99</accession>
<organism evidence="1 2">
    <name type="scientific">Ixodes persulcatus</name>
    <name type="common">Taiga tick</name>
    <dbReference type="NCBI Taxonomy" id="34615"/>
    <lineage>
        <taxon>Eukaryota</taxon>
        <taxon>Metazoa</taxon>
        <taxon>Ecdysozoa</taxon>
        <taxon>Arthropoda</taxon>
        <taxon>Chelicerata</taxon>
        <taxon>Arachnida</taxon>
        <taxon>Acari</taxon>
        <taxon>Parasitiformes</taxon>
        <taxon>Ixodida</taxon>
        <taxon>Ixodoidea</taxon>
        <taxon>Ixodidae</taxon>
        <taxon>Ixodinae</taxon>
        <taxon>Ixodes</taxon>
    </lineage>
</organism>
<protein>
    <submittedName>
        <fullName evidence="1">Uncharacterized protein</fullName>
    </submittedName>
</protein>
<sequence length="556" mass="61985">MRRPFKSDDVTLLSVFHVVIVGVTLCYLILLKRNIHGNMLVKWLNRVLLISGVTTSSGMIILAVNPVGHLNRDGSWALTVFLPHIVGAVVMFTSSIALMIILATCTTILDYPDWKQRNFFVRCAAAAIGLVSGILTIGYCPVGEMDKLKPLPDRAREYPPGTIVSAICEWIVVLTILAFSMSFAAEFRKFKLCLRLEYRDVDGNVITMGWRQLSQRTQARCQGSFDALIGPEAQPNADAALVFQSVSSLDLTLITAILWCTGFGYLRCISGWSKQKVRSSAVLGIVSSYSQDGTAMIRETPEGYVCTKLHYVPIVGFLCSLVAMFLPYCIAVYVGDVPAFLPFISDVGGDPPQSIIFGIFFGIMSYIGVFGMCLKYQIVRKQNVSKDPRVERINKWTLAGGMCTVLGMLLVILCPTGHMRRDGGWYWPIFVPHSVGAGLVFFVGYVIAVLHLYLQQLMDPHWKTSPLYYFRLFLTITGITAMVITVSQWPVNDISDMAPVADHGKKYPQQMLKCIVAEWVMVLVFQVYVLTYLSDFRDATLSFRVDLESRGDKKES</sequence>
<dbReference type="EMBL" id="JABSTQ010009883">
    <property type="protein sequence ID" value="KAG0425153.1"/>
    <property type="molecule type" value="Genomic_DNA"/>
</dbReference>
<reference evidence="1 2" key="1">
    <citation type="journal article" date="2020" name="Cell">
        <title>Large-Scale Comparative Analyses of Tick Genomes Elucidate Their Genetic Diversity and Vector Capacities.</title>
        <authorList>
            <consortium name="Tick Genome and Microbiome Consortium (TIGMIC)"/>
            <person name="Jia N."/>
            <person name="Wang J."/>
            <person name="Shi W."/>
            <person name="Du L."/>
            <person name="Sun Y."/>
            <person name="Zhan W."/>
            <person name="Jiang J.F."/>
            <person name="Wang Q."/>
            <person name="Zhang B."/>
            <person name="Ji P."/>
            <person name="Bell-Sakyi L."/>
            <person name="Cui X.M."/>
            <person name="Yuan T.T."/>
            <person name="Jiang B.G."/>
            <person name="Yang W.F."/>
            <person name="Lam T.T."/>
            <person name="Chang Q.C."/>
            <person name="Ding S.J."/>
            <person name="Wang X.J."/>
            <person name="Zhu J.G."/>
            <person name="Ruan X.D."/>
            <person name="Zhao L."/>
            <person name="Wei J.T."/>
            <person name="Ye R.Z."/>
            <person name="Que T.C."/>
            <person name="Du C.H."/>
            <person name="Zhou Y.H."/>
            <person name="Cheng J.X."/>
            <person name="Dai P.F."/>
            <person name="Guo W.B."/>
            <person name="Han X.H."/>
            <person name="Huang E.J."/>
            <person name="Li L.F."/>
            <person name="Wei W."/>
            <person name="Gao Y.C."/>
            <person name="Liu J.Z."/>
            <person name="Shao H.Z."/>
            <person name="Wang X."/>
            <person name="Wang C.C."/>
            <person name="Yang T.C."/>
            <person name="Huo Q.B."/>
            <person name="Li W."/>
            <person name="Chen H.Y."/>
            <person name="Chen S.E."/>
            <person name="Zhou L.G."/>
            <person name="Ni X.B."/>
            <person name="Tian J.H."/>
            <person name="Sheng Y."/>
            <person name="Liu T."/>
            <person name="Pan Y.S."/>
            <person name="Xia L.Y."/>
            <person name="Li J."/>
            <person name="Zhao F."/>
            <person name="Cao W.C."/>
        </authorList>
    </citation>
    <scope>NUCLEOTIDE SEQUENCE [LARGE SCALE GENOMIC DNA]</scope>
    <source>
        <strain evidence="1">Iper-2018</strain>
    </source>
</reference>